<dbReference type="OrthoDB" id="1895809at2"/>
<dbReference type="InterPro" id="IPR016181">
    <property type="entry name" value="Acyl_CoA_acyltransferase"/>
</dbReference>
<dbReference type="EMBL" id="RHLQ01000012">
    <property type="protein sequence ID" value="RNC99777.1"/>
    <property type="molecule type" value="Genomic_DNA"/>
</dbReference>
<accession>A0A3M8HBG7</accession>
<evidence type="ECO:0000313" key="2">
    <source>
        <dbReference type="EMBL" id="RNC99777.1"/>
    </source>
</evidence>
<organism evidence="2 3">
    <name type="scientific">Lysinibacillus halotolerans</name>
    <dbReference type="NCBI Taxonomy" id="1368476"/>
    <lineage>
        <taxon>Bacteria</taxon>
        <taxon>Bacillati</taxon>
        <taxon>Bacillota</taxon>
        <taxon>Bacilli</taxon>
        <taxon>Bacillales</taxon>
        <taxon>Bacillaceae</taxon>
        <taxon>Lysinibacillus</taxon>
    </lineage>
</organism>
<keyword evidence="3" id="KW-1185">Reference proteome</keyword>
<dbReference type="PROSITE" id="PS51186">
    <property type="entry name" value="GNAT"/>
    <property type="match status" value="1"/>
</dbReference>
<evidence type="ECO:0000259" key="1">
    <source>
        <dbReference type="PROSITE" id="PS51186"/>
    </source>
</evidence>
<dbReference type="Gene3D" id="3.40.630.30">
    <property type="match status" value="1"/>
</dbReference>
<dbReference type="CDD" id="cd04301">
    <property type="entry name" value="NAT_SF"/>
    <property type="match status" value="1"/>
</dbReference>
<dbReference type="Pfam" id="PF00583">
    <property type="entry name" value="Acetyltransf_1"/>
    <property type="match status" value="1"/>
</dbReference>
<reference evidence="2 3" key="1">
    <citation type="journal article" date="2014" name="Int. J. Syst. Evol. Microbiol.">
        <title>Lysinibacillus halotolerans sp. nov., isolated from saline-alkaline soil.</title>
        <authorList>
            <person name="Kong D."/>
            <person name="Wang Y."/>
            <person name="Zhao B."/>
            <person name="Li Y."/>
            <person name="Song J."/>
            <person name="Zhai Y."/>
            <person name="Zhang C."/>
            <person name="Wang H."/>
            <person name="Chen X."/>
            <person name="Zhao B."/>
            <person name="Ruan Z."/>
        </authorList>
    </citation>
    <scope>NUCLEOTIDE SEQUENCE [LARGE SCALE GENOMIC DNA]</scope>
    <source>
        <strain evidence="2 3">MCCC 1A12703</strain>
    </source>
</reference>
<proteinExistence type="predicted"/>
<dbReference type="Proteomes" id="UP000279909">
    <property type="component" value="Unassembled WGS sequence"/>
</dbReference>
<dbReference type="AlphaFoldDB" id="A0A3M8HBG7"/>
<sequence length="181" mass="21351">MNNLVIREIHSEDLEYLHEFYRFVITHTFEREGIAHLKDDIEREIETKKKYLEDAILSNGKERYFLLAFGENQIIGSIEYGPVSPLIVKETNEEYQHLPEVGSLYVHPNYQKQGIGSKLLQGIFQVLKSKGIKEFCFDSGYKEAQQMWTNKFGNPNILLKDYWGEGEHHMIWRRQVDNVLK</sequence>
<dbReference type="InterPro" id="IPR000182">
    <property type="entry name" value="GNAT_dom"/>
</dbReference>
<protein>
    <submittedName>
        <fullName evidence="2">N-acetyltransferase</fullName>
    </submittedName>
</protein>
<feature type="domain" description="N-acetyltransferase" evidence="1">
    <location>
        <begin position="4"/>
        <end position="177"/>
    </location>
</feature>
<name>A0A3M8HBG7_9BACI</name>
<dbReference type="SUPFAM" id="SSF55729">
    <property type="entry name" value="Acyl-CoA N-acyltransferases (Nat)"/>
    <property type="match status" value="1"/>
</dbReference>
<comment type="caution">
    <text evidence="2">The sequence shown here is derived from an EMBL/GenBank/DDBJ whole genome shotgun (WGS) entry which is preliminary data.</text>
</comment>
<gene>
    <name evidence="2" type="ORF">EC501_06600</name>
</gene>
<keyword evidence="2" id="KW-0808">Transferase</keyword>
<evidence type="ECO:0000313" key="3">
    <source>
        <dbReference type="Proteomes" id="UP000279909"/>
    </source>
</evidence>
<dbReference type="GO" id="GO:0016747">
    <property type="term" value="F:acyltransferase activity, transferring groups other than amino-acyl groups"/>
    <property type="evidence" value="ECO:0007669"/>
    <property type="project" value="InterPro"/>
</dbReference>